<protein>
    <recommendedName>
        <fullName evidence="5">Selenoprotein P N-terminal domain-containing protein</fullName>
    </recommendedName>
</protein>
<proteinExistence type="predicted"/>
<sequence length="572" mass="64180">MLTSTTVLPYLLLLSYAVTLTSCLHPLQQCSSSPSITFRGANDVTRAGGPALIVFAPLQCANCYNYLRRLNDLAGSRSYRISVVAPDFESNHIIQRTSTAFPNLQIDRAGEGWPRLGAKNFDAIVLDSCSRVTETFEWPQSDVTTSTSIPTALQATSFKCGGGSAGIQKCQNLNTSKKRVNAWIKEQEQQEQMRRNQNYQNPPRHQNSQNFQSSQGSQNGRNVQNGQNYHQNGPNYQQNPQNQHFQNSQRHQNPPHHLNSQQNTYSNHNSYNNGYQSLYTPPPPPPPPQVVPTEKLITTTTDASAPDYDYYPEGDTTLLATTQSTQVGLVSLSSFISVTTQIPRPPSGNNGYSENNGPWPTYPSYYQHNQNQQSQWNPYQPNPYHKMSPNPALMMDANLPCSAFTDDICHQQREQMGSLVSKCCNKGIYLTDVCVPGKCSNSTTQLCCFQKFLQAKFSCCSDPAQDEGAPKMTNRFNKCCHNNFITEYPCCPEAAAKKYWSTAYEVCMPTVVVDFSPVRFEVHFTEGVRVIDLSVDRQWEFNCTHGIKQPQFAYLPSDHIVSADFIRGLKKF</sequence>
<feature type="compositionally biased region" description="Polar residues" evidence="1">
    <location>
        <begin position="340"/>
        <end position="358"/>
    </location>
</feature>
<organism evidence="3 4">
    <name type="scientific">Caenorhabditis nigoni</name>
    <dbReference type="NCBI Taxonomy" id="1611254"/>
    <lineage>
        <taxon>Eukaryota</taxon>
        <taxon>Metazoa</taxon>
        <taxon>Ecdysozoa</taxon>
        <taxon>Nematoda</taxon>
        <taxon>Chromadorea</taxon>
        <taxon>Rhabditida</taxon>
        <taxon>Rhabditina</taxon>
        <taxon>Rhabditomorpha</taxon>
        <taxon>Rhabditoidea</taxon>
        <taxon>Rhabditidae</taxon>
        <taxon>Peloderinae</taxon>
        <taxon>Caenorhabditis</taxon>
    </lineage>
</organism>
<name>A0A2G5VBJ7_9PELO</name>
<feature type="chain" id="PRO_5013962747" description="Selenoprotein P N-terminal domain-containing protein" evidence="2">
    <location>
        <begin position="24"/>
        <end position="572"/>
    </location>
</feature>
<feature type="region of interest" description="Disordered" evidence="1">
    <location>
        <begin position="187"/>
        <end position="293"/>
    </location>
</feature>
<comment type="caution">
    <text evidence="3">The sequence shown here is derived from an EMBL/GenBank/DDBJ whole genome shotgun (WGS) entry which is preliminary data.</text>
</comment>
<accession>A0A2G5VBJ7</accession>
<keyword evidence="4" id="KW-1185">Reference proteome</keyword>
<evidence type="ECO:0000256" key="2">
    <source>
        <dbReference type="SAM" id="SignalP"/>
    </source>
</evidence>
<dbReference type="AlphaFoldDB" id="A0A2G5VBJ7"/>
<dbReference type="OrthoDB" id="6134775at2759"/>
<keyword evidence="2" id="KW-0732">Signal</keyword>
<dbReference type="STRING" id="1611254.A0A2G5VBJ7"/>
<reference evidence="4" key="1">
    <citation type="submission" date="2017-10" db="EMBL/GenBank/DDBJ databases">
        <title>Rapid genome shrinkage in a self-fertile nematode reveals novel sperm competition proteins.</title>
        <authorList>
            <person name="Yin D."/>
            <person name="Schwarz E.M."/>
            <person name="Thomas C.G."/>
            <person name="Felde R.L."/>
            <person name="Korf I.F."/>
            <person name="Cutter A.D."/>
            <person name="Schartner C.M."/>
            <person name="Ralston E.J."/>
            <person name="Meyer B.J."/>
            <person name="Haag E.S."/>
        </authorList>
    </citation>
    <scope>NUCLEOTIDE SEQUENCE [LARGE SCALE GENOMIC DNA]</scope>
    <source>
        <strain evidence="4">JU1422</strain>
    </source>
</reference>
<feature type="compositionally biased region" description="Polar residues" evidence="1">
    <location>
        <begin position="248"/>
        <end position="279"/>
    </location>
</feature>
<feature type="compositionally biased region" description="Low complexity" evidence="1">
    <location>
        <begin position="195"/>
        <end position="247"/>
    </location>
</feature>
<evidence type="ECO:0008006" key="5">
    <source>
        <dbReference type="Google" id="ProtNLM"/>
    </source>
</evidence>
<dbReference type="Proteomes" id="UP000230233">
    <property type="component" value="Chromosome II"/>
</dbReference>
<evidence type="ECO:0000313" key="4">
    <source>
        <dbReference type="Proteomes" id="UP000230233"/>
    </source>
</evidence>
<feature type="compositionally biased region" description="Low complexity" evidence="1">
    <location>
        <begin position="364"/>
        <end position="375"/>
    </location>
</feature>
<evidence type="ECO:0000256" key="1">
    <source>
        <dbReference type="SAM" id="MobiDB-lite"/>
    </source>
</evidence>
<feature type="signal peptide" evidence="2">
    <location>
        <begin position="1"/>
        <end position="23"/>
    </location>
</feature>
<gene>
    <name evidence="3" type="primary">Cni-pqn-42</name>
    <name evidence="3" type="synonym">Cnig_chr_II.g7826</name>
    <name evidence="3" type="ORF">B9Z55_007826</name>
</gene>
<feature type="region of interest" description="Disordered" evidence="1">
    <location>
        <begin position="340"/>
        <end position="381"/>
    </location>
</feature>
<dbReference type="EMBL" id="PDUG01000002">
    <property type="protein sequence ID" value="PIC49112.1"/>
    <property type="molecule type" value="Genomic_DNA"/>
</dbReference>
<feature type="compositionally biased region" description="Pro residues" evidence="1">
    <location>
        <begin position="280"/>
        <end position="290"/>
    </location>
</feature>
<evidence type="ECO:0000313" key="3">
    <source>
        <dbReference type="EMBL" id="PIC49112.1"/>
    </source>
</evidence>